<evidence type="ECO:0000313" key="4">
    <source>
        <dbReference type="Proteomes" id="UP000254476"/>
    </source>
</evidence>
<gene>
    <name evidence="1" type="ORF">Lgra_2413</name>
    <name evidence="2" type="ORF">NCTC12388_02349</name>
</gene>
<dbReference type="OrthoDB" id="5631765at2"/>
<reference evidence="2 4" key="2">
    <citation type="submission" date="2018-06" db="EMBL/GenBank/DDBJ databases">
        <authorList>
            <consortium name="Pathogen Informatics"/>
            <person name="Doyle S."/>
        </authorList>
    </citation>
    <scope>NUCLEOTIDE SEQUENCE [LARGE SCALE GENOMIC DNA]</scope>
    <source>
        <strain evidence="2 4">NCTC12388</strain>
    </source>
</reference>
<dbReference type="STRING" id="45066.Lgra_2413"/>
<reference evidence="1 3" key="1">
    <citation type="submission" date="2015-11" db="EMBL/GenBank/DDBJ databases">
        <title>Genomic analysis of 38 Legionella species identifies large and diverse effector repertoires.</title>
        <authorList>
            <person name="Burstein D."/>
            <person name="Amaro F."/>
            <person name="Zusman T."/>
            <person name="Lifshitz Z."/>
            <person name="Cohen O."/>
            <person name="Gilbert J.A."/>
            <person name="Pupko T."/>
            <person name="Shuman H.A."/>
            <person name="Segal G."/>
        </authorList>
    </citation>
    <scope>NUCLEOTIDE SEQUENCE [LARGE SCALE GENOMIC DNA]</scope>
    <source>
        <strain evidence="1 3">Lyon 8420412</strain>
    </source>
</reference>
<evidence type="ECO:0000313" key="1">
    <source>
        <dbReference type="EMBL" id="KTD09178.1"/>
    </source>
</evidence>
<dbReference type="Proteomes" id="UP000054691">
    <property type="component" value="Unassembled WGS sequence"/>
</dbReference>
<dbReference type="AlphaFoldDB" id="A0A378JFF1"/>
<evidence type="ECO:0000313" key="3">
    <source>
        <dbReference type="Proteomes" id="UP000054691"/>
    </source>
</evidence>
<protein>
    <submittedName>
        <fullName evidence="2">LepB protein</fullName>
    </submittedName>
    <submittedName>
        <fullName evidence="1">Ninein</fullName>
    </submittedName>
</protein>
<dbReference type="Proteomes" id="UP000254476">
    <property type="component" value="Unassembled WGS sequence"/>
</dbReference>
<dbReference type="RefSeq" id="WP_058499528.1">
    <property type="nucleotide sequence ID" value="NZ_CAAAHW010000021.1"/>
</dbReference>
<proteinExistence type="predicted"/>
<organism evidence="2 4">
    <name type="scientific">Legionella gratiana</name>
    <dbReference type="NCBI Taxonomy" id="45066"/>
    <lineage>
        <taxon>Bacteria</taxon>
        <taxon>Pseudomonadati</taxon>
        <taxon>Pseudomonadota</taxon>
        <taxon>Gammaproteobacteria</taxon>
        <taxon>Legionellales</taxon>
        <taxon>Legionellaceae</taxon>
        <taxon>Legionella</taxon>
    </lineage>
</organism>
<dbReference type="EMBL" id="LNYE01000023">
    <property type="protein sequence ID" value="KTD09178.1"/>
    <property type="molecule type" value="Genomic_DNA"/>
</dbReference>
<sequence length="467" mass="53129">MTVTELLSHFNGRESKAITLEIAHNIAQIKEICDSKFYDQSFYGNSALNRLMLLNEGIANLLTPEVIEYLFTNEPTEESNIFRNSSGMIALRDAIFHGFNDGLFVIKLMTNNEHQFGPEQYEAQKANYEKNTTRIIENIKIAAGVIEHIEDDNSNEMSLVDRFEHIVAIIDNIKQADKSDKLLYVPGYTPQSMRSQVKGGFMHLCSALEIEFDYEFNEVKNETLDSLCEKFLNSPKAMLDGTVIHLFYDRAHIEAALEQETVLTIGGIDYKYQDIFRAMVNKIAANSENYSMCAKEQFDLRFDLVARDLEKRKKEFEPDLFKIRSEAKYQFLVLLSEIETKAKTFKINGQSEAAEAASTLHAQLAAARSKYLNAQYVTQKNYTIFKESCGRAILEATPVLKQHRGWKDFFAKLILGIVTLGTVPTALAIKSKIETGSFSFQLFKTASQKQLDTLKEKVQELKPMPMS</sequence>
<evidence type="ECO:0000313" key="2">
    <source>
        <dbReference type="EMBL" id="STX45607.1"/>
    </source>
</evidence>
<name>A0A378JFF1_9GAMM</name>
<dbReference type="EMBL" id="UGOB01000001">
    <property type="protein sequence ID" value="STX45607.1"/>
    <property type="molecule type" value="Genomic_DNA"/>
</dbReference>
<keyword evidence="3" id="KW-1185">Reference proteome</keyword>
<accession>A0A378JFF1</accession>